<dbReference type="InterPro" id="IPR036390">
    <property type="entry name" value="WH_DNA-bd_sf"/>
</dbReference>
<dbReference type="FunFam" id="1.10.10.10:FF:000001">
    <property type="entry name" value="LysR family transcriptional regulator"/>
    <property type="match status" value="1"/>
</dbReference>
<proteinExistence type="inferred from homology"/>
<dbReference type="InterPro" id="IPR058163">
    <property type="entry name" value="LysR-type_TF_proteobact-type"/>
</dbReference>
<dbReference type="Proteomes" id="UP000249633">
    <property type="component" value="Unassembled WGS sequence"/>
</dbReference>
<protein>
    <submittedName>
        <fullName evidence="6">LysR family transcriptional regulator</fullName>
    </submittedName>
</protein>
<dbReference type="InterPro" id="IPR036388">
    <property type="entry name" value="WH-like_DNA-bd_sf"/>
</dbReference>
<dbReference type="PANTHER" id="PTHR30537">
    <property type="entry name" value="HTH-TYPE TRANSCRIPTIONAL REGULATOR"/>
    <property type="match status" value="1"/>
</dbReference>
<dbReference type="Pfam" id="PF03466">
    <property type="entry name" value="LysR_substrate"/>
    <property type="match status" value="1"/>
</dbReference>
<evidence type="ECO:0000313" key="6">
    <source>
        <dbReference type="EMBL" id="PZP36822.1"/>
    </source>
</evidence>
<dbReference type="SUPFAM" id="SSF46785">
    <property type="entry name" value="Winged helix' DNA-binding domain"/>
    <property type="match status" value="1"/>
</dbReference>
<accession>A0A2W5G0J3</accession>
<dbReference type="Gene3D" id="3.40.190.290">
    <property type="match status" value="1"/>
</dbReference>
<name>A0A2W5G0J3_9BURK</name>
<keyword evidence="4" id="KW-0804">Transcription</keyword>
<dbReference type="Pfam" id="PF00126">
    <property type="entry name" value="HTH_1"/>
    <property type="match status" value="1"/>
</dbReference>
<evidence type="ECO:0000259" key="5">
    <source>
        <dbReference type="PROSITE" id="PS50931"/>
    </source>
</evidence>
<dbReference type="PROSITE" id="PS50931">
    <property type="entry name" value="HTH_LYSR"/>
    <property type="match status" value="1"/>
</dbReference>
<comment type="caution">
    <text evidence="6">The sequence shown here is derived from an EMBL/GenBank/DDBJ whole genome shotgun (WGS) entry which is preliminary data.</text>
</comment>
<keyword evidence="3" id="KW-0238">DNA-binding</keyword>
<evidence type="ECO:0000256" key="1">
    <source>
        <dbReference type="ARBA" id="ARBA00009437"/>
    </source>
</evidence>
<dbReference type="EMBL" id="QFOD01000001">
    <property type="protein sequence ID" value="PZP36822.1"/>
    <property type="molecule type" value="Genomic_DNA"/>
</dbReference>
<dbReference type="PANTHER" id="PTHR30537:SF30">
    <property type="entry name" value="TRANSCRIPTIONAL REGULATOR-RELATED"/>
    <property type="match status" value="1"/>
</dbReference>
<dbReference type="InterPro" id="IPR000847">
    <property type="entry name" value="LysR_HTH_N"/>
</dbReference>
<feature type="domain" description="HTH lysR-type" evidence="5">
    <location>
        <begin position="1"/>
        <end position="60"/>
    </location>
</feature>
<evidence type="ECO:0000256" key="2">
    <source>
        <dbReference type="ARBA" id="ARBA00023015"/>
    </source>
</evidence>
<sequence>MLDQLKRMAVFAEVVRQGSFAGAARQLRITTSAVSQQVRALEQDMGVTLLHRSTRKLSLTPAGERFHVGCAAMWSAASQAQTQLQQLRDAPEGELRLAMTVGFARHVGPALAPLLAAHPALRLHLQVEDGMTDLVEHRIDLAVRFGRLPDSPWVAQRIGSVRMGLYAAPAYLARRGVPAQPQELEAADWLLLQDGTDRPRRLGLAGGELTLQPRYSSNNQLSLQQLCEAGLGLALLGEDDVGEAVAAGRLLRLNLPGPLPELPVWALSPQRDAQPAKVRHAISALREHLAQAAQRLA</sequence>
<reference evidence="6 7" key="1">
    <citation type="submission" date="2017-08" db="EMBL/GenBank/DDBJ databases">
        <title>Infants hospitalized years apart are colonized by the same room-sourced microbial strains.</title>
        <authorList>
            <person name="Brooks B."/>
            <person name="Olm M.R."/>
            <person name="Firek B.A."/>
            <person name="Baker R."/>
            <person name="Thomas B.C."/>
            <person name="Morowitz M.J."/>
            <person name="Banfield J.F."/>
        </authorList>
    </citation>
    <scope>NUCLEOTIDE SEQUENCE [LARGE SCALE GENOMIC DNA]</scope>
    <source>
        <strain evidence="6">S2_012_000_R2_81</strain>
    </source>
</reference>
<dbReference type="InterPro" id="IPR005119">
    <property type="entry name" value="LysR_subst-bd"/>
</dbReference>
<gene>
    <name evidence="6" type="ORF">DI603_01595</name>
</gene>
<comment type="similarity">
    <text evidence="1">Belongs to the LysR transcriptional regulatory family.</text>
</comment>
<keyword evidence="2" id="KW-0805">Transcription regulation</keyword>
<dbReference type="Gene3D" id="1.10.10.10">
    <property type="entry name" value="Winged helix-like DNA-binding domain superfamily/Winged helix DNA-binding domain"/>
    <property type="match status" value="1"/>
</dbReference>
<organism evidence="6 7">
    <name type="scientific">Roseateles depolymerans</name>
    <dbReference type="NCBI Taxonomy" id="76731"/>
    <lineage>
        <taxon>Bacteria</taxon>
        <taxon>Pseudomonadati</taxon>
        <taxon>Pseudomonadota</taxon>
        <taxon>Betaproteobacteria</taxon>
        <taxon>Burkholderiales</taxon>
        <taxon>Sphaerotilaceae</taxon>
        <taxon>Roseateles</taxon>
    </lineage>
</organism>
<dbReference type="AlphaFoldDB" id="A0A2W5G0J3"/>
<evidence type="ECO:0000256" key="4">
    <source>
        <dbReference type="ARBA" id="ARBA00023163"/>
    </source>
</evidence>
<dbReference type="GO" id="GO:0006351">
    <property type="term" value="P:DNA-templated transcription"/>
    <property type="evidence" value="ECO:0007669"/>
    <property type="project" value="TreeGrafter"/>
</dbReference>
<dbReference type="SUPFAM" id="SSF53850">
    <property type="entry name" value="Periplasmic binding protein-like II"/>
    <property type="match status" value="1"/>
</dbReference>
<dbReference type="CDD" id="cd08422">
    <property type="entry name" value="PBP2_CrgA_like"/>
    <property type="match status" value="1"/>
</dbReference>
<evidence type="ECO:0000256" key="3">
    <source>
        <dbReference type="ARBA" id="ARBA00023125"/>
    </source>
</evidence>
<evidence type="ECO:0000313" key="7">
    <source>
        <dbReference type="Proteomes" id="UP000249633"/>
    </source>
</evidence>
<dbReference type="PRINTS" id="PR00039">
    <property type="entry name" value="HTHLYSR"/>
</dbReference>
<dbReference type="GO" id="GO:0003700">
    <property type="term" value="F:DNA-binding transcription factor activity"/>
    <property type="evidence" value="ECO:0007669"/>
    <property type="project" value="InterPro"/>
</dbReference>
<dbReference type="GO" id="GO:0043565">
    <property type="term" value="F:sequence-specific DNA binding"/>
    <property type="evidence" value="ECO:0007669"/>
    <property type="project" value="TreeGrafter"/>
</dbReference>